<protein>
    <submittedName>
        <fullName evidence="3">Tyrosine-protein phosphatase</fullName>
        <ecNumber evidence="3">3.1.3.48</ecNumber>
    </submittedName>
</protein>
<dbReference type="Pfam" id="PF13350">
    <property type="entry name" value="Y_phosphatase3"/>
    <property type="match status" value="1"/>
</dbReference>
<keyword evidence="3" id="KW-0378">Hydrolase</keyword>
<dbReference type="PROSITE" id="PS00383">
    <property type="entry name" value="TYR_PHOSPHATASE_1"/>
    <property type="match status" value="1"/>
</dbReference>
<accession>A0ABT7F7J4</accession>
<dbReference type="EMBL" id="JASNJD010000027">
    <property type="protein sequence ID" value="MDK3020577.1"/>
    <property type="molecule type" value="Genomic_DNA"/>
</dbReference>
<dbReference type="Proteomes" id="UP001243757">
    <property type="component" value="Unassembled WGS sequence"/>
</dbReference>
<name>A0ABT7F7J4_9RHOB</name>
<dbReference type="Gene3D" id="3.90.190.10">
    <property type="entry name" value="Protein tyrosine phosphatase superfamily"/>
    <property type="match status" value="1"/>
</dbReference>
<dbReference type="GO" id="GO:0004725">
    <property type="term" value="F:protein tyrosine phosphatase activity"/>
    <property type="evidence" value="ECO:0007669"/>
    <property type="project" value="UniProtKB-EC"/>
</dbReference>
<dbReference type="InterPro" id="IPR029021">
    <property type="entry name" value="Prot-tyrosine_phosphatase-like"/>
</dbReference>
<sequence length="247" mass="26748">MKFDRILSVPGAYNIRDLGGYPGTQGSTRWRSILRADSLHRLDGPAMDQLHAMGLTTVIDLRHAAEHARFPNPFADHPAVIYLQIPLFESLRIPHDIPEDQVLRTLYTQALDKRHDAIARTLTAIAEAPDGAVMFHCTAGKDRTGLIAALLLALGGVDAETIATDYAMTRELLEPIIDGLQAHVLEQGTDPAIAAAVLGSDPQSMLHLLAHLDATYGGIHPYLDRIGLTPATVDALCARIIDMEATA</sequence>
<comment type="similarity">
    <text evidence="1">Belongs to the protein-tyrosine phosphatase family.</text>
</comment>
<dbReference type="RefSeq" id="WP_067267189.1">
    <property type="nucleotide sequence ID" value="NZ_JASNJD010000027.1"/>
</dbReference>
<dbReference type="PANTHER" id="PTHR31126">
    <property type="entry name" value="TYROSINE-PROTEIN PHOSPHATASE"/>
    <property type="match status" value="1"/>
</dbReference>
<dbReference type="InterPro" id="IPR000387">
    <property type="entry name" value="Tyr_Pase_dom"/>
</dbReference>
<comment type="caution">
    <text evidence="3">The sequence shown here is derived from an EMBL/GenBank/DDBJ whole genome shotgun (WGS) entry which is preliminary data.</text>
</comment>
<keyword evidence="4" id="KW-1185">Reference proteome</keyword>
<reference evidence="3 4" key="1">
    <citation type="submission" date="2023-05" db="EMBL/GenBank/DDBJ databases">
        <title>Pseudodonghicola sp. nov.</title>
        <authorList>
            <person name="Huang J."/>
        </authorList>
    </citation>
    <scope>NUCLEOTIDE SEQUENCE [LARGE SCALE GENOMIC DNA]</scope>
    <source>
        <strain evidence="3 4">IC7</strain>
    </source>
</reference>
<dbReference type="EC" id="3.1.3.48" evidence="3"/>
<evidence type="ECO:0000259" key="2">
    <source>
        <dbReference type="PROSITE" id="PS50056"/>
    </source>
</evidence>
<organism evidence="3 4">
    <name type="scientific">Pseudodonghicola flavimaris</name>
    <dbReference type="NCBI Taxonomy" id="3050036"/>
    <lineage>
        <taxon>Bacteria</taxon>
        <taxon>Pseudomonadati</taxon>
        <taxon>Pseudomonadota</taxon>
        <taxon>Alphaproteobacteria</taxon>
        <taxon>Rhodobacterales</taxon>
        <taxon>Paracoccaceae</taxon>
        <taxon>Pseudodonghicola</taxon>
    </lineage>
</organism>
<evidence type="ECO:0000256" key="1">
    <source>
        <dbReference type="ARBA" id="ARBA00009580"/>
    </source>
</evidence>
<dbReference type="PANTHER" id="PTHR31126:SF1">
    <property type="entry name" value="TYROSINE SPECIFIC PROTEIN PHOSPHATASES DOMAIN-CONTAINING PROTEIN"/>
    <property type="match status" value="1"/>
</dbReference>
<evidence type="ECO:0000313" key="4">
    <source>
        <dbReference type="Proteomes" id="UP001243757"/>
    </source>
</evidence>
<dbReference type="InterPro" id="IPR016130">
    <property type="entry name" value="Tyr_Pase_AS"/>
</dbReference>
<gene>
    <name evidence="3" type="ORF">QO033_23105</name>
</gene>
<dbReference type="PROSITE" id="PS50056">
    <property type="entry name" value="TYR_PHOSPHATASE_2"/>
    <property type="match status" value="1"/>
</dbReference>
<dbReference type="SUPFAM" id="SSF52799">
    <property type="entry name" value="(Phosphotyrosine protein) phosphatases II"/>
    <property type="match status" value="1"/>
</dbReference>
<proteinExistence type="inferred from homology"/>
<evidence type="ECO:0000313" key="3">
    <source>
        <dbReference type="EMBL" id="MDK3020577.1"/>
    </source>
</evidence>
<feature type="domain" description="Tyrosine specific protein phosphatases" evidence="2">
    <location>
        <begin position="116"/>
        <end position="170"/>
    </location>
</feature>
<dbReference type="InterPro" id="IPR026893">
    <property type="entry name" value="Tyr/Ser_Pase_IphP-type"/>
</dbReference>